<dbReference type="EMBL" id="BONY01000024">
    <property type="protein sequence ID" value="GIH06090.1"/>
    <property type="molecule type" value="Genomic_DNA"/>
</dbReference>
<dbReference type="SMART" id="SM00342">
    <property type="entry name" value="HTH_ARAC"/>
    <property type="match status" value="1"/>
</dbReference>
<dbReference type="GO" id="GO:0003700">
    <property type="term" value="F:DNA-binding transcription factor activity"/>
    <property type="evidence" value="ECO:0007669"/>
    <property type="project" value="InterPro"/>
</dbReference>
<dbReference type="RefSeq" id="WP_203909918.1">
    <property type="nucleotide sequence ID" value="NZ_BONY01000024.1"/>
</dbReference>
<dbReference type="Pfam" id="PF12833">
    <property type="entry name" value="HTH_18"/>
    <property type="match status" value="1"/>
</dbReference>
<accession>A0A8J3Q8Y2</accession>
<name>A0A8J3Q8Y2_9ACTN</name>
<evidence type="ECO:0000256" key="1">
    <source>
        <dbReference type="ARBA" id="ARBA00023015"/>
    </source>
</evidence>
<keyword evidence="3" id="KW-0804">Transcription</keyword>
<dbReference type="CDD" id="cd03137">
    <property type="entry name" value="GATase1_AraC_1"/>
    <property type="match status" value="1"/>
</dbReference>
<dbReference type="Pfam" id="PF01965">
    <property type="entry name" value="DJ-1_PfpI"/>
    <property type="match status" value="1"/>
</dbReference>
<dbReference type="InterPro" id="IPR052158">
    <property type="entry name" value="INH-QAR"/>
</dbReference>
<dbReference type="InterPro" id="IPR029062">
    <property type="entry name" value="Class_I_gatase-like"/>
</dbReference>
<dbReference type="Gene3D" id="3.40.50.880">
    <property type="match status" value="1"/>
</dbReference>
<organism evidence="5 6">
    <name type="scientific">Rhizocola hellebori</name>
    <dbReference type="NCBI Taxonomy" id="1392758"/>
    <lineage>
        <taxon>Bacteria</taxon>
        <taxon>Bacillati</taxon>
        <taxon>Actinomycetota</taxon>
        <taxon>Actinomycetes</taxon>
        <taxon>Micromonosporales</taxon>
        <taxon>Micromonosporaceae</taxon>
        <taxon>Rhizocola</taxon>
    </lineage>
</organism>
<dbReference type="SUPFAM" id="SSF46689">
    <property type="entry name" value="Homeodomain-like"/>
    <property type="match status" value="2"/>
</dbReference>
<keyword evidence="6" id="KW-1185">Reference proteome</keyword>
<dbReference type="Proteomes" id="UP000612899">
    <property type="component" value="Unassembled WGS sequence"/>
</dbReference>
<dbReference type="InterPro" id="IPR018062">
    <property type="entry name" value="HTH_AraC-typ_CS"/>
</dbReference>
<keyword evidence="2" id="KW-0238">DNA-binding</keyword>
<dbReference type="InterPro" id="IPR018060">
    <property type="entry name" value="HTH_AraC"/>
</dbReference>
<gene>
    <name evidence="5" type="primary">ftrA_1</name>
    <name evidence="5" type="ORF">Rhe02_41570</name>
</gene>
<dbReference type="AlphaFoldDB" id="A0A8J3Q8Y2"/>
<evidence type="ECO:0000313" key="5">
    <source>
        <dbReference type="EMBL" id="GIH06090.1"/>
    </source>
</evidence>
<evidence type="ECO:0000259" key="4">
    <source>
        <dbReference type="PROSITE" id="PS01124"/>
    </source>
</evidence>
<feature type="domain" description="HTH araC/xylS-type" evidence="4">
    <location>
        <begin position="217"/>
        <end position="315"/>
    </location>
</feature>
<dbReference type="Gene3D" id="1.10.10.60">
    <property type="entry name" value="Homeodomain-like"/>
    <property type="match status" value="1"/>
</dbReference>
<protein>
    <submittedName>
        <fullName evidence="5">Transcriptional regulator FtrA</fullName>
    </submittedName>
</protein>
<dbReference type="PROSITE" id="PS01124">
    <property type="entry name" value="HTH_ARAC_FAMILY_2"/>
    <property type="match status" value="1"/>
</dbReference>
<dbReference type="InterPro" id="IPR002818">
    <property type="entry name" value="DJ-1/PfpI"/>
</dbReference>
<sequence>MRISRPHRVAVLAYEGMGPFEFGVVVEVFGLPRPELDVPWWYTLEVCSATPGKPMRAMGGFTMTTEHGLDRFAHADTVIIPGAPVTGEPSLELAEALRSVRGRLVSICSGAFSLAGAGLLDGRKATTHWRYADRLAARYPRVSVDPNVLYVEDGNIVTGAGSAAGLDVCLHLVRSDHGAKVANTVARRLVIAPHRAGGQAQFIQTPIVSTESSDPIADSMQWALSQLASPLTLTDLARAAHLAPRTYQRKFTSRMGVPPMRWVISQRIAASLALLETPDLPVEKVAEAVGFESPVTFRHHFTKAMRTSPSSYRRAFTATP</sequence>
<keyword evidence="1" id="KW-0805">Transcription regulation</keyword>
<dbReference type="GO" id="GO:0043565">
    <property type="term" value="F:sequence-specific DNA binding"/>
    <property type="evidence" value="ECO:0007669"/>
    <property type="project" value="InterPro"/>
</dbReference>
<dbReference type="PANTHER" id="PTHR43130:SF3">
    <property type="entry name" value="HTH-TYPE TRANSCRIPTIONAL REGULATOR RV1931C"/>
    <property type="match status" value="1"/>
</dbReference>
<reference evidence="5" key="1">
    <citation type="submission" date="2021-01" db="EMBL/GenBank/DDBJ databases">
        <title>Whole genome shotgun sequence of Rhizocola hellebori NBRC 109834.</title>
        <authorList>
            <person name="Komaki H."/>
            <person name="Tamura T."/>
        </authorList>
    </citation>
    <scope>NUCLEOTIDE SEQUENCE</scope>
    <source>
        <strain evidence="5">NBRC 109834</strain>
    </source>
</reference>
<dbReference type="PROSITE" id="PS00041">
    <property type="entry name" value="HTH_ARAC_FAMILY_1"/>
    <property type="match status" value="1"/>
</dbReference>
<evidence type="ECO:0000256" key="3">
    <source>
        <dbReference type="ARBA" id="ARBA00023163"/>
    </source>
</evidence>
<dbReference type="SUPFAM" id="SSF52317">
    <property type="entry name" value="Class I glutamine amidotransferase-like"/>
    <property type="match status" value="1"/>
</dbReference>
<evidence type="ECO:0000256" key="2">
    <source>
        <dbReference type="ARBA" id="ARBA00023125"/>
    </source>
</evidence>
<evidence type="ECO:0000313" key="6">
    <source>
        <dbReference type="Proteomes" id="UP000612899"/>
    </source>
</evidence>
<comment type="caution">
    <text evidence="5">The sequence shown here is derived from an EMBL/GenBank/DDBJ whole genome shotgun (WGS) entry which is preliminary data.</text>
</comment>
<dbReference type="InterPro" id="IPR009057">
    <property type="entry name" value="Homeodomain-like_sf"/>
</dbReference>
<dbReference type="PANTHER" id="PTHR43130">
    <property type="entry name" value="ARAC-FAMILY TRANSCRIPTIONAL REGULATOR"/>
    <property type="match status" value="1"/>
</dbReference>
<proteinExistence type="predicted"/>